<gene>
    <name evidence="2" type="ORF">ACFSX5_13170</name>
</gene>
<feature type="transmembrane region" description="Helical" evidence="1">
    <location>
        <begin position="233"/>
        <end position="252"/>
    </location>
</feature>
<sequence>MAWGVETEPVRFTGGRGELGWTLLRGYALMLPTIGLYRFWLTTAKRRFYWSNTEIGGDALEYTGSAVQLLLGFLMALAVFVPLYGLFFYLSTQSSEAVVVGYGAVGVILWFLMGYAIYRARDFRLSRTLWRGIRFDQQGSAWRYAVRRFLWSLLVIVTAGLAYPFMALSLWRYRYRNSWFGDRQFGFTGGLKQLVAPYYLAWLVAAVVAVIAVVAAVEGGAFPDEGTANPAGYVPLVLGALVIGVIVTVYRATEMTRMFSSIQLGEATLTVTVSPWRLLGQYLLFGMALIGIYILLAVGGFVVLQIVAGDAFSDGGFDLTVFMQHMQSSLLTLSAIIVGYLLILGGFTWANELFLGYGFWRLVARDARISGLETLASVRARGEDRALGGEGLADALNVGAY</sequence>
<proteinExistence type="predicted"/>
<dbReference type="EMBL" id="JBHUNP010000001">
    <property type="protein sequence ID" value="MFD2648745.1"/>
    <property type="molecule type" value="Genomic_DNA"/>
</dbReference>
<evidence type="ECO:0000256" key="1">
    <source>
        <dbReference type="SAM" id="Phobius"/>
    </source>
</evidence>
<comment type="caution">
    <text evidence="2">The sequence shown here is derived from an EMBL/GenBank/DDBJ whole genome shotgun (WGS) entry which is preliminary data.</text>
</comment>
<feature type="transmembrane region" description="Helical" evidence="1">
    <location>
        <begin position="282"/>
        <end position="308"/>
    </location>
</feature>
<keyword evidence="1" id="KW-0812">Transmembrane</keyword>
<feature type="transmembrane region" description="Helical" evidence="1">
    <location>
        <begin position="329"/>
        <end position="350"/>
    </location>
</feature>
<dbReference type="RefSeq" id="WP_386834030.1">
    <property type="nucleotide sequence ID" value="NZ_JBHUNP010000001.1"/>
</dbReference>
<protein>
    <submittedName>
        <fullName evidence="2">DUF898 family protein</fullName>
    </submittedName>
</protein>
<reference evidence="3" key="1">
    <citation type="journal article" date="2019" name="Int. J. Syst. Evol. Microbiol.">
        <title>The Global Catalogue of Microorganisms (GCM) 10K type strain sequencing project: providing services to taxonomists for standard genome sequencing and annotation.</title>
        <authorList>
            <consortium name="The Broad Institute Genomics Platform"/>
            <consortium name="The Broad Institute Genome Sequencing Center for Infectious Disease"/>
            <person name="Wu L."/>
            <person name="Ma J."/>
        </authorList>
    </citation>
    <scope>NUCLEOTIDE SEQUENCE [LARGE SCALE GENOMIC DNA]</scope>
    <source>
        <strain evidence="3">CCM 7427</strain>
    </source>
</reference>
<dbReference type="Proteomes" id="UP001597521">
    <property type="component" value="Unassembled WGS sequence"/>
</dbReference>
<evidence type="ECO:0000313" key="3">
    <source>
        <dbReference type="Proteomes" id="UP001597521"/>
    </source>
</evidence>
<dbReference type="Pfam" id="PF05987">
    <property type="entry name" value="DUF898"/>
    <property type="match status" value="1"/>
</dbReference>
<feature type="transmembrane region" description="Helical" evidence="1">
    <location>
        <begin position="20"/>
        <end position="41"/>
    </location>
</feature>
<feature type="transmembrane region" description="Helical" evidence="1">
    <location>
        <begin position="149"/>
        <end position="171"/>
    </location>
</feature>
<keyword evidence="1" id="KW-0472">Membrane</keyword>
<feature type="transmembrane region" description="Helical" evidence="1">
    <location>
        <begin position="97"/>
        <end position="118"/>
    </location>
</feature>
<name>A0ABW5QLY0_9HYPH</name>
<keyword evidence="3" id="KW-1185">Reference proteome</keyword>
<feature type="transmembrane region" description="Helical" evidence="1">
    <location>
        <begin position="199"/>
        <end position="221"/>
    </location>
</feature>
<evidence type="ECO:0000313" key="2">
    <source>
        <dbReference type="EMBL" id="MFD2648745.1"/>
    </source>
</evidence>
<keyword evidence="1" id="KW-1133">Transmembrane helix</keyword>
<accession>A0ABW5QLY0</accession>
<feature type="transmembrane region" description="Helical" evidence="1">
    <location>
        <begin position="69"/>
        <end position="91"/>
    </location>
</feature>
<organism evidence="2 3">
    <name type="scientific">Devosia albogilva</name>
    <dbReference type="NCBI Taxonomy" id="429726"/>
    <lineage>
        <taxon>Bacteria</taxon>
        <taxon>Pseudomonadati</taxon>
        <taxon>Pseudomonadota</taxon>
        <taxon>Alphaproteobacteria</taxon>
        <taxon>Hyphomicrobiales</taxon>
        <taxon>Devosiaceae</taxon>
        <taxon>Devosia</taxon>
    </lineage>
</organism>
<dbReference type="InterPro" id="IPR010295">
    <property type="entry name" value="DUF898"/>
</dbReference>